<organism evidence="1">
    <name type="scientific">Arundo donax</name>
    <name type="common">Giant reed</name>
    <name type="synonym">Donax arundinaceus</name>
    <dbReference type="NCBI Taxonomy" id="35708"/>
    <lineage>
        <taxon>Eukaryota</taxon>
        <taxon>Viridiplantae</taxon>
        <taxon>Streptophyta</taxon>
        <taxon>Embryophyta</taxon>
        <taxon>Tracheophyta</taxon>
        <taxon>Spermatophyta</taxon>
        <taxon>Magnoliopsida</taxon>
        <taxon>Liliopsida</taxon>
        <taxon>Poales</taxon>
        <taxon>Poaceae</taxon>
        <taxon>PACMAD clade</taxon>
        <taxon>Arundinoideae</taxon>
        <taxon>Arundineae</taxon>
        <taxon>Arundo</taxon>
    </lineage>
</organism>
<name>A0A0A8YA46_ARUDO</name>
<reference evidence="1" key="1">
    <citation type="submission" date="2014-09" db="EMBL/GenBank/DDBJ databases">
        <authorList>
            <person name="Magalhaes I.L.F."/>
            <person name="Oliveira U."/>
            <person name="Santos F.R."/>
            <person name="Vidigal T.H.D.A."/>
            <person name="Brescovit A.D."/>
            <person name="Santos A.J."/>
        </authorList>
    </citation>
    <scope>NUCLEOTIDE SEQUENCE</scope>
    <source>
        <tissue evidence="1">Shoot tissue taken approximately 20 cm above the soil surface</tissue>
    </source>
</reference>
<protein>
    <submittedName>
        <fullName evidence="1">Uncharacterized protein</fullName>
    </submittedName>
</protein>
<accession>A0A0A8YA46</accession>
<reference evidence="1" key="2">
    <citation type="journal article" date="2015" name="Data Brief">
        <title>Shoot transcriptome of the giant reed, Arundo donax.</title>
        <authorList>
            <person name="Barrero R.A."/>
            <person name="Guerrero F.D."/>
            <person name="Moolhuijzen P."/>
            <person name="Goolsby J.A."/>
            <person name="Tidwell J."/>
            <person name="Bellgard S.E."/>
            <person name="Bellgard M.I."/>
        </authorList>
    </citation>
    <scope>NUCLEOTIDE SEQUENCE</scope>
    <source>
        <tissue evidence="1">Shoot tissue taken approximately 20 cm above the soil surface</tissue>
    </source>
</reference>
<proteinExistence type="predicted"/>
<evidence type="ECO:0000313" key="1">
    <source>
        <dbReference type="EMBL" id="JAD22280.1"/>
    </source>
</evidence>
<dbReference type="EMBL" id="GBRH01275615">
    <property type="protein sequence ID" value="JAD22280.1"/>
    <property type="molecule type" value="Transcribed_RNA"/>
</dbReference>
<sequence length="18" mass="1935">MAWLGLGTDVVVIDAVEF</sequence>
<dbReference type="AlphaFoldDB" id="A0A0A8YA46"/>